<evidence type="ECO:0000256" key="1">
    <source>
        <dbReference type="SAM" id="Phobius"/>
    </source>
</evidence>
<keyword evidence="1" id="KW-0472">Membrane</keyword>
<organism evidence="2 3">
    <name type="scientific">Gehongia tenuis</name>
    <dbReference type="NCBI Taxonomy" id="2763655"/>
    <lineage>
        <taxon>Bacteria</taxon>
        <taxon>Bacillati</taxon>
        <taxon>Bacillota</taxon>
        <taxon>Clostridia</taxon>
        <taxon>Christensenellales</taxon>
        <taxon>Christensenellaceae</taxon>
        <taxon>Gehongia</taxon>
    </lineage>
</organism>
<evidence type="ECO:0008006" key="4">
    <source>
        <dbReference type="Google" id="ProtNLM"/>
    </source>
</evidence>
<feature type="transmembrane region" description="Helical" evidence="1">
    <location>
        <begin position="213"/>
        <end position="235"/>
    </location>
</feature>
<evidence type="ECO:0000313" key="2">
    <source>
        <dbReference type="EMBL" id="MBC8530533.1"/>
    </source>
</evidence>
<name>A0A926D3B7_9FIRM</name>
<sequence length="530" mass="59687">MAERECIPGGSGRSGAAGFASRVRGFIRENRWELAVVAVLTAVALYLLYYYVPWRDEAQAWLIARDTSFTGLFQQLKYEGHPAVWYLILWPLAHLGLPYGTMHAINLVFYALTVWVIVKHAPFKWPVKALILLSMPMVQYAVEARSYMLMFLLLFLAVKDFPKRREHPIRLALWCGLLANTHVFGAGLAGGIFVVSLVELVRDGRRKELDRARVIGAAIQLAALIALVVSLMGSIGTNEYAVPATPSGFWEAVGTISYGMQRFGLALFGRAGVTGIVLMCFLIAFFFLSAGPKLSTLWLTACCCGAPFLVICFIYASHSEMMILFLVASAWLMAEDGLKNPRRLIARTLMPLRRTVAVVLAVLLAFMAVDGLYMGLVKLNPWTMNVGEPSGRQYTSMSVYAARFLNEEKYDDYIIVGHGSAYVSSIVPFLKDEKKVWYADQQEFGSYVTWNAKYNAMVNSKQNEVIRRIKTHFDEDDKILVVLDKAHYSGALSRQNLKLVYESPVDPVKQSDERYYIFEFDWDPNTIYLK</sequence>
<reference evidence="2" key="1">
    <citation type="submission" date="2020-08" db="EMBL/GenBank/DDBJ databases">
        <title>Genome public.</title>
        <authorList>
            <person name="Liu C."/>
            <person name="Sun Q."/>
        </authorList>
    </citation>
    <scope>NUCLEOTIDE SEQUENCE</scope>
    <source>
        <strain evidence="2">NSJ-53</strain>
    </source>
</reference>
<keyword evidence="3" id="KW-1185">Reference proteome</keyword>
<dbReference type="RefSeq" id="WP_249314507.1">
    <property type="nucleotide sequence ID" value="NZ_JACRSR010000001.1"/>
</dbReference>
<gene>
    <name evidence="2" type="ORF">H8696_01555</name>
</gene>
<feature type="transmembrane region" description="Helical" evidence="1">
    <location>
        <begin position="130"/>
        <end position="157"/>
    </location>
</feature>
<feature type="transmembrane region" description="Helical" evidence="1">
    <location>
        <begin position="267"/>
        <end position="290"/>
    </location>
</feature>
<feature type="transmembrane region" description="Helical" evidence="1">
    <location>
        <begin position="97"/>
        <end position="118"/>
    </location>
</feature>
<dbReference type="EMBL" id="JACRSR010000001">
    <property type="protein sequence ID" value="MBC8530533.1"/>
    <property type="molecule type" value="Genomic_DNA"/>
</dbReference>
<dbReference type="AlphaFoldDB" id="A0A926D3B7"/>
<accession>A0A926D3B7</accession>
<feature type="transmembrane region" description="Helical" evidence="1">
    <location>
        <begin position="32"/>
        <end position="52"/>
    </location>
</feature>
<keyword evidence="1" id="KW-0812">Transmembrane</keyword>
<keyword evidence="1" id="KW-1133">Transmembrane helix</keyword>
<protein>
    <recommendedName>
        <fullName evidence="4">Mannosyltransferase</fullName>
    </recommendedName>
</protein>
<feature type="transmembrane region" description="Helical" evidence="1">
    <location>
        <begin position="177"/>
        <end position="201"/>
    </location>
</feature>
<feature type="transmembrane region" description="Helical" evidence="1">
    <location>
        <begin position="358"/>
        <end position="376"/>
    </location>
</feature>
<dbReference type="Proteomes" id="UP000623172">
    <property type="component" value="Unassembled WGS sequence"/>
</dbReference>
<evidence type="ECO:0000313" key="3">
    <source>
        <dbReference type="Proteomes" id="UP000623172"/>
    </source>
</evidence>
<feature type="transmembrane region" description="Helical" evidence="1">
    <location>
        <begin position="297"/>
        <end position="316"/>
    </location>
</feature>
<comment type="caution">
    <text evidence="2">The sequence shown here is derived from an EMBL/GenBank/DDBJ whole genome shotgun (WGS) entry which is preliminary data.</text>
</comment>
<proteinExistence type="predicted"/>